<feature type="non-terminal residue" evidence="1">
    <location>
        <position position="86"/>
    </location>
</feature>
<dbReference type="EMBL" id="CAJVPY010036614">
    <property type="protein sequence ID" value="CAG8802183.1"/>
    <property type="molecule type" value="Genomic_DNA"/>
</dbReference>
<organism evidence="1 2">
    <name type="scientific">Dentiscutata erythropus</name>
    <dbReference type="NCBI Taxonomy" id="1348616"/>
    <lineage>
        <taxon>Eukaryota</taxon>
        <taxon>Fungi</taxon>
        <taxon>Fungi incertae sedis</taxon>
        <taxon>Mucoromycota</taxon>
        <taxon>Glomeromycotina</taxon>
        <taxon>Glomeromycetes</taxon>
        <taxon>Diversisporales</taxon>
        <taxon>Gigasporaceae</taxon>
        <taxon>Dentiscutata</taxon>
    </lineage>
</organism>
<name>A0A9N9PAG5_9GLOM</name>
<keyword evidence="2" id="KW-1185">Reference proteome</keyword>
<sequence length="86" mass="9835">ECNLQVIMFNNDNGVKPLGFITSFFEKLKKNKEIFVDATYKMNVLGYKLYSIIGQYNGAGFAMAYLFVEGNKQDSARTEILAKFFK</sequence>
<comment type="caution">
    <text evidence="1">The sequence shown here is derived from an EMBL/GenBank/DDBJ whole genome shotgun (WGS) entry which is preliminary data.</text>
</comment>
<accession>A0A9N9PAG5</accession>
<gene>
    <name evidence="1" type="ORF">DERYTH_LOCUS23619</name>
</gene>
<dbReference type="Proteomes" id="UP000789405">
    <property type="component" value="Unassembled WGS sequence"/>
</dbReference>
<reference evidence="1" key="1">
    <citation type="submission" date="2021-06" db="EMBL/GenBank/DDBJ databases">
        <authorList>
            <person name="Kallberg Y."/>
            <person name="Tangrot J."/>
            <person name="Rosling A."/>
        </authorList>
    </citation>
    <scope>NUCLEOTIDE SEQUENCE</scope>
    <source>
        <strain evidence="1">MA453B</strain>
    </source>
</reference>
<protein>
    <submittedName>
        <fullName evidence="1">19047_t:CDS:1</fullName>
    </submittedName>
</protein>
<evidence type="ECO:0000313" key="1">
    <source>
        <dbReference type="EMBL" id="CAG8802183.1"/>
    </source>
</evidence>
<evidence type="ECO:0000313" key="2">
    <source>
        <dbReference type="Proteomes" id="UP000789405"/>
    </source>
</evidence>
<proteinExistence type="predicted"/>
<feature type="non-terminal residue" evidence="1">
    <location>
        <position position="1"/>
    </location>
</feature>
<dbReference type="AlphaFoldDB" id="A0A9N9PAG5"/>
<dbReference type="OrthoDB" id="2441265at2759"/>